<dbReference type="EMBL" id="FNNC01000008">
    <property type="protein sequence ID" value="SDW98181.1"/>
    <property type="molecule type" value="Genomic_DNA"/>
</dbReference>
<dbReference type="GO" id="GO:0006281">
    <property type="term" value="P:DNA repair"/>
    <property type="evidence" value="ECO:0007669"/>
    <property type="project" value="TreeGrafter"/>
</dbReference>
<sequence length="285" mass="32542">MADIHWSDKELLIFDLDGTLYEDTEHFDYYAERLAAFIAEKNRPAFFSEYEAVQNGERDLQIGTAYDAENDWILYLDPVTAQPVRVVNWSGREIEPSVWAGEYKNLSFDFDKKIAIGDGWWTPHATARHFGVSKEEAYAAYVETKTYMSSEAFQLSQTPSLRSGLQWLQSNGKQMVLVTNSDNEDAESILQQLNLHDLLPPYTRITSANKPAETKDHYEQLLEEYRVNPQATMVIGDNLMNDVMPGVLLGIEGIHIGPLTDSPSKYIYTVPSLQQPMEELIQYNK</sequence>
<keyword evidence="1 3" id="KW-0378">Hydrolase</keyword>
<reference evidence="3 4" key="1">
    <citation type="submission" date="2016-10" db="EMBL/GenBank/DDBJ databases">
        <authorList>
            <person name="de Groot N.N."/>
        </authorList>
    </citation>
    <scope>NUCLEOTIDE SEQUENCE [LARGE SCALE GENOMIC DNA]</scope>
    <source>
        <strain evidence="3 4">DSM 23126</strain>
    </source>
</reference>
<dbReference type="PANTHER" id="PTHR43434">
    <property type="entry name" value="PHOSPHOGLYCOLATE PHOSPHATASE"/>
    <property type="match status" value="1"/>
</dbReference>
<dbReference type="OrthoDB" id="2081981at2"/>
<dbReference type="GO" id="GO:0008967">
    <property type="term" value="F:phosphoglycolate phosphatase activity"/>
    <property type="evidence" value="ECO:0007669"/>
    <property type="project" value="TreeGrafter"/>
</dbReference>
<evidence type="ECO:0000313" key="3">
    <source>
        <dbReference type="EMBL" id="SDW98181.1"/>
    </source>
</evidence>
<keyword evidence="2" id="KW-0460">Magnesium</keyword>
<organism evidence="3 4">
    <name type="scientific">Marinococcus luteus</name>
    <dbReference type="NCBI Taxonomy" id="1122204"/>
    <lineage>
        <taxon>Bacteria</taxon>
        <taxon>Bacillati</taxon>
        <taxon>Bacillota</taxon>
        <taxon>Bacilli</taxon>
        <taxon>Bacillales</taxon>
        <taxon>Bacillaceae</taxon>
        <taxon>Marinococcus</taxon>
    </lineage>
</organism>
<dbReference type="Gene3D" id="3.40.50.1000">
    <property type="entry name" value="HAD superfamily/HAD-like"/>
    <property type="match status" value="1"/>
</dbReference>
<dbReference type="RefSeq" id="WP_091616680.1">
    <property type="nucleotide sequence ID" value="NZ_FNNC01000008.1"/>
</dbReference>
<keyword evidence="4" id="KW-1185">Reference proteome</keyword>
<dbReference type="STRING" id="1122204.SAMN05421781_2942"/>
<evidence type="ECO:0000256" key="1">
    <source>
        <dbReference type="ARBA" id="ARBA00022801"/>
    </source>
</evidence>
<name>A0A1H2XZG3_9BACI</name>
<accession>A0A1H2XZG3</accession>
<dbReference type="InterPro" id="IPR036412">
    <property type="entry name" value="HAD-like_sf"/>
</dbReference>
<evidence type="ECO:0000256" key="2">
    <source>
        <dbReference type="ARBA" id="ARBA00022842"/>
    </source>
</evidence>
<dbReference type="SUPFAM" id="SSF56784">
    <property type="entry name" value="HAD-like"/>
    <property type="match status" value="1"/>
</dbReference>
<dbReference type="AlphaFoldDB" id="A0A1H2XZG3"/>
<dbReference type="InterPro" id="IPR050155">
    <property type="entry name" value="HAD-like_hydrolase_sf"/>
</dbReference>
<dbReference type="Pfam" id="PF00702">
    <property type="entry name" value="Hydrolase"/>
    <property type="match status" value="1"/>
</dbReference>
<dbReference type="SFLD" id="SFLDS00003">
    <property type="entry name" value="Haloacid_Dehalogenase"/>
    <property type="match status" value="1"/>
</dbReference>
<proteinExistence type="predicted"/>
<dbReference type="PANTHER" id="PTHR43434:SF1">
    <property type="entry name" value="PHOSPHOGLYCOLATE PHOSPHATASE"/>
    <property type="match status" value="1"/>
</dbReference>
<dbReference type="SFLD" id="SFLDG01129">
    <property type="entry name" value="C1.5:_HAD__Beta-PGM__Phosphata"/>
    <property type="match status" value="1"/>
</dbReference>
<dbReference type="Proteomes" id="UP000199488">
    <property type="component" value="Unassembled WGS sequence"/>
</dbReference>
<dbReference type="CDD" id="cd01427">
    <property type="entry name" value="HAD_like"/>
    <property type="match status" value="1"/>
</dbReference>
<dbReference type="InterPro" id="IPR023214">
    <property type="entry name" value="HAD_sf"/>
</dbReference>
<gene>
    <name evidence="3" type="ORF">SAMN05421781_2942</name>
</gene>
<protein>
    <submittedName>
        <fullName evidence="3">Putative hydrolase of the HAD superfamily</fullName>
    </submittedName>
</protein>
<evidence type="ECO:0000313" key="4">
    <source>
        <dbReference type="Proteomes" id="UP000199488"/>
    </source>
</evidence>